<feature type="transmembrane region" description="Helical" evidence="8">
    <location>
        <begin position="56"/>
        <end position="78"/>
    </location>
</feature>
<sequence>MSWVFLITAGLFEIVGVMLLKLSEGFTKVKYTIGFALNLGLSFFLLSLSLEEIPISVGYGIWTGIGAAGSVLMGMILFKESKDVKKLVLVAGIIISIVGLKLVS</sequence>
<evidence type="ECO:0000256" key="7">
    <source>
        <dbReference type="RuleBase" id="RU003942"/>
    </source>
</evidence>
<keyword evidence="4 7" id="KW-0812">Transmembrane</keyword>
<dbReference type="OrthoDB" id="21828at2"/>
<evidence type="ECO:0000256" key="5">
    <source>
        <dbReference type="ARBA" id="ARBA00022989"/>
    </source>
</evidence>
<keyword evidence="2" id="KW-0813">Transport</keyword>
<feature type="transmembrane region" description="Helical" evidence="8">
    <location>
        <begin position="29"/>
        <end position="50"/>
    </location>
</feature>
<evidence type="ECO:0000256" key="6">
    <source>
        <dbReference type="ARBA" id="ARBA00023136"/>
    </source>
</evidence>
<evidence type="ECO:0000256" key="2">
    <source>
        <dbReference type="ARBA" id="ARBA00022448"/>
    </source>
</evidence>
<dbReference type="GO" id="GO:0022857">
    <property type="term" value="F:transmembrane transporter activity"/>
    <property type="evidence" value="ECO:0007669"/>
    <property type="project" value="InterPro"/>
</dbReference>
<keyword evidence="5 8" id="KW-1133">Transmembrane helix</keyword>
<dbReference type="Gene3D" id="1.10.3730.20">
    <property type="match status" value="1"/>
</dbReference>
<comment type="subcellular location">
    <subcellularLocation>
        <location evidence="1 7">Cell membrane</location>
        <topology evidence="1 7">Multi-pass membrane protein</topology>
    </subcellularLocation>
</comment>
<dbReference type="AlphaFoldDB" id="A0A1E5LD88"/>
<dbReference type="InterPro" id="IPR000390">
    <property type="entry name" value="Small_drug/metabolite_transptr"/>
</dbReference>
<feature type="transmembrane region" description="Helical" evidence="8">
    <location>
        <begin position="6"/>
        <end position="22"/>
    </location>
</feature>
<evidence type="ECO:0000256" key="1">
    <source>
        <dbReference type="ARBA" id="ARBA00004651"/>
    </source>
</evidence>
<evidence type="ECO:0000313" key="9">
    <source>
        <dbReference type="EMBL" id="OEH92032.1"/>
    </source>
</evidence>
<keyword evidence="3" id="KW-1003">Cell membrane</keyword>
<keyword evidence="6 8" id="KW-0472">Membrane</keyword>
<accession>A0A1E5LD88</accession>
<name>A0A1E5LD88_9BACI</name>
<proteinExistence type="inferred from homology"/>
<evidence type="ECO:0000313" key="10">
    <source>
        <dbReference type="Proteomes" id="UP000095209"/>
    </source>
</evidence>
<dbReference type="InterPro" id="IPR037185">
    <property type="entry name" value="EmrE-like"/>
</dbReference>
<evidence type="ECO:0000256" key="3">
    <source>
        <dbReference type="ARBA" id="ARBA00022475"/>
    </source>
</evidence>
<dbReference type="FunFam" id="1.10.3730.20:FF:000001">
    <property type="entry name" value="Quaternary ammonium compound resistance transporter SugE"/>
    <property type="match status" value="1"/>
</dbReference>
<evidence type="ECO:0000256" key="8">
    <source>
        <dbReference type="SAM" id="Phobius"/>
    </source>
</evidence>
<dbReference type="EMBL" id="MJEH01000037">
    <property type="protein sequence ID" value="OEH92032.1"/>
    <property type="molecule type" value="Genomic_DNA"/>
</dbReference>
<feature type="transmembrane region" description="Helical" evidence="8">
    <location>
        <begin position="87"/>
        <end position="103"/>
    </location>
</feature>
<dbReference type="Pfam" id="PF00893">
    <property type="entry name" value="Multi_Drug_Res"/>
    <property type="match status" value="1"/>
</dbReference>
<evidence type="ECO:0000256" key="4">
    <source>
        <dbReference type="ARBA" id="ARBA00022692"/>
    </source>
</evidence>
<comment type="caution">
    <text evidence="9">The sequence shown here is derived from an EMBL/GenBank/DDBJ whole genome shotgun (WGS) entry which is preliminary data.</text>
</comment>
<dbReference type="PANTHER" id="PTHR30561:SF0">
    <property type="entry name" value="GUANIDINIUM EXPORTER"/>
    <property type="match status" value="1"/>
</dbReference>
<dbReference type="InterPro" id="IPR045324">
    <property type="entry name" value="Small_multidrug_res"/>
</dbReference>
<keyword evidence="10" id="KW-1185">Reference proteome</keyword>
<dbReference type="SUPFAM" id="SSF103481">
    <property type="entry name" value="Multidrug resistance efflux transporter EmrE"/>
    <property type="match status" value="1"/>
</dbReference>
<organism evidence="9 10">
    <name type="scientific">Bacillus solimangrovi</name>
    <dbReference type="NCBI Taxonomy" id="1305675"/>
    <lineage>
        <taxon>Bacteria</taxon>
        <taxon>Bacillati</taxon>
        <taxon>Bacillota</taxon>
        <taxon>Bacilli</taxon>
        <taxon>Bacillales</taxon>
        <taxon>Bacillaceae</taxon>
        <taxon>Bacillus</taxon>
    </lineage>
</organism>
<reference evidence="9 10" key="1">
    <citation type="submission" date="2016-08" db="EMBL/GenBank/DDBJ databases">
        <title>Genome of Bacillus solimangrovi GH2-4.</title>
        <authorList>
            <person name="Lim S."/>
            <person name="Kim B.-C."/>
        </authorList>
    </citation>
    <scope>NUCLEOTIDE SEQUENCE [LARGE SCALE GENOMIC DNA]</scope>
    <source>
        <strain evidence="9 10">GH2-4</strain>
    </source>
</reference>
<gene>
    <name evidence="9" type="ORF">BFG57_17080</name>
</gene>
<dbReference type="PANTHER" id="PTHR30561">
    <property type="entry name" value="SMR FAMILY PROTON-DEPENDENT DRUG EFFLUX TRANSPORTER SUGE"/>
    <property type="match status" value="1"/>
</dbReference>
<dbReference type="RefSeq" id="WP_069717940.1">
    <property type="nucleotide sequence ID" value="NZ_MJEH01000037.1"/>
</dbReference>
<dbReference type="STRING" id="1305675.BFG57_17080"/>
<comment type="similarity">
    <text evidence="7">Belongs to the drug/metabolite transporter (DMT) superfamily. Small multidrug resistance (SMR) (TC 2.A.7.1) family.</text>
</comment>
<dbReference type="GO" id="GO:0005886">
    <property type="term" value="C:plasma membrane"/>
    <property type="evidence" value="ECO:0007669"/>
    <property type="project" value="UniProtKB-SubCell"/>
</dbReference>
<protein>
    <submittedName>
        <fullName evidence="9">Supressor protein SugE</fullName>
    </submittedName>
</protein>
<dbReference type="Proteomes" id="UP000095209">
    <property type="component" value="Unassembled WGS sequence"/>
</dbReference>